<dbReference type="EMBL" id="MF351863">
    <property type="protein sequence ID" value="ASR76121.1"/>
    <property type="molecule type" value="Genomic_DNA"/>
</dbReference>
<evidence type="ECO:0000313" key="2">
    <source>
        <dbReference type="Proteomes" id="UP000221247"/>
    </source>
</evidence>
<sequence length="77" mass="8796">MQPDMSIGWEQHLKNGNLWRGEVELTMQGGETDEQLIYTVEVFVVSPTQQLAQYIITTMYPEYESVFIDDEPVGTPA</sequence>
<name>A0A222YVN5_9CAUD</name>
<reference evidence="1 2" key="1">
    <citation type="submission" date="2017-06" db="EMBL/GenBank/DDBJ databases">
        <authorList>
            <person name="Kim H.J."/>
            <person name="Triplett B.A."/>
        </authorList>
    </citation>
    <scope>NUCLEOTIDE SEQUENCE [LARGE SCALE GENOMIC DNA]</scope>
</reference>
<protein>
    <submittedName>
        <fullName evidence="1">Uncharacterized protein</fullName>
    </submittedName>
</protein>
<accession>A0A222YVN5</accession>
<keyword evidence="2" id="KW-1185">Reference proteome</keyword>
<dbReference type="KEGG" id="vg:54981406"/>
<dbReference type="GeneID" id="54981406"/>
<proteinExistence type="predicted"/>
<dbReference type="Proteomes" id="UP000221247">
    <property type="component" value="Segment"/>
</dbReference>
<evidence type="ECO:0000313" key="1">
    <source>
        <dbReference type="EMBL" id="ASR76121.1"/>
    </source>
</evidence>
<organism evidence="1 2">
    <name type="scientific">Synechococcus phage Bellamy</name>
    <dbReference type="NCBI Taxonomy" id="2023996"/>
    <lineage>
        <taxon>Viruses</taxon>
        <taxon>Duplodnaviria</taxon>
        <taxon>Heunggongvirae</taxon>
        <taxon>Uroviricota</taxon>
        <taxon>Caudoviricetes</taxon>
        <taxon>Pantevenvirales</taxon>
        <taxon>Kyanoviridae</taxon>
        <taxon>Bellamyvirus</taxon>
        <taxon>Bellamyvirus bellamy</taxon>
    </lineage>
</organism>
<gene>
    <name evidence="1" type="primary">76</name>
    <name evidence="1" type="ORF">PBI_BELLAMY_76</name>
</gene>
<dbReference type="RefSeq" id="YP_009791233.1">
    <property type="nucleotide sequence ID" value="NC_047838.1"/>
</dbReference>